<dbReference type="TCDB" id="1.E.26.6.2">
    <property type="family name" value="the holin llh (holin llh) family"/>
</dbReference>
<dbReference type="RefSeq" id="WP_014905157.1">
    <property type="nucleotide sequence ID" value="NC_018515.1"/>
</dbReference>
<gene>
    <name evidence="2" type="ordered locus">Desmer_4445</name>
</gene>
<keyword evidence="1" id="KW-0472">Membrane</keyword>
<keyword evidence="3" id="KW-1185">Reference proteome</keyword>
<dbReference type="AlphaFoldDB" id="J7J5N2"/>
<evidence type="ECO:0000256" key="1">
    <source>
        <dbReference type="SAM" id="Phobius"/>
    </source>
</evidence>
<reference evidence="2 3" key="1">
    <citation type="journal article" date="2012" name="J. Bacteriol.">
        <title>Complete genome sequences of Desulfosporosinus orientis DSM765T, Desulfosporosinus youngiae DSM17734T, Desulfosporosinus meridiei DSM13257T, and Desulfosporosinus acidiphilus DSM22704T.</title>
        <authorList>
            <person name="Pester M."/>
            <person name="Brambilla E."/>
            <person name="Alazard D."/>
            <person name="Rattei T."/>
            <person name="Weinmaier T."/>
            <person name="Han J."/>
            <person name="Lucas S."/>
            <person name="Lapidus A."/>
            <person name="Cheng J.F."/>
            <person name="Goodwin L."/>
            <person name="Pitluck S."/>
            <person name="Peters L."/>
            <person name="Ovchinnikova G."/>
            <person name="Teshima H."/>
            <person name="Detter J.C."/>
            <person name="Han C.S."/>
            <person name="Tapia R."/>
            <person name="Land M.L."/>
            <person name="Hauser L."/>
            <person name="Kyrpides N.C."/>
            <person name="Ivanova N.N."/>
            <person name="Pagani I."/>
            <person name="Huntmann M."/>
            <person name="Wei C.L."/>
            <person name="Davenport K.W."/>
            <person name="Daligault H."/>
            <person name="Chain P.S."/>
            <person name="Chen A."/>
            <person name="Mavromatis K."/>
            <person name="Markowitz V."/>
            <person name="Szeto E."/>
            <person name="Mikhailova N."/>
            <person name="Pati A."/>
            <person name="Wagner M."/>
            <person name="Woyke T."/>
            <person name="Ollivier B."/>
            <person name="Klenk H.P."/>
            <person name="Spring S."/>
            <person name="Loy A."/>
        </authorList>
    </citation>
    <scope>NUCLEOTIDE SEQUENCE [LARGE SCALE GENOMIC DNA]</scope>
    <source>
        <strain evidence="3">ATCC BAA-275 / DSM 13257 / NCIMB 13706 / S10</strain>
    </source>
</reference>
<proteinExistence type="predicted"/>
<protein>
    <submittedName>
        <fullName evidence="2">Uncharacterized protein</fullName>
    </submittedName>
</protein>
<dbReference type="STRING" id="768704.Desmer_4445"/>
<dbReference type="KEGG" id="dmi:Desmer_4445"/>
<dbReference type="HOGENOM" id="CLU_1600061_0_0_9"/>
<evidence type="ECO:0000313" key="3">
    <source>
        <dbReference type="Proteomes" id="UP000005262"/>
    </source>
</evidence>
<keyword evidence="1" id="KW-1133">Transmembrane helix</keyword>
<dbReference type="Proteomes" id="UP000005262">
    <property type="component" value="Chromosome"/>
</dbReference>
<accession>J7J5N2</accession>
<name>J7J5N2_DESMD</name>
<dbReference type="EMBL" id="CP003629">
    <property type="protein sequence ID" value="AFQ46251.1"/>
    <property type="molecule type" value="Genomic_DNA"/>
</dbReference>
<evidence type="ECO:0000313" key="2">
    <source>
        <dbReference type="EMBL" id="AFQ46251.1"/>
    </source>
</evidence>
<keyword evidence="1" id="KW-0812">Transmembrane</keyword>
<reference evidence="3" key="2">
    <citation type="submission" date="2012-08" db="EMBL/GenBank/DDBJ databases">
        <title>Finished genome of Desulfosporosinus meridiei DSM 13257.</title>
        <authorList>
            <person name="Huntemann M."/>
            <person name="Wei C.-L."/>
            <person name="Han J."/>
            <person name="Detter J.C."/>
            <person name="Han C."/>
            <person name="Davenport K."/>
            <person name="Daligault H."/>
            <person name="Erkkila T."/>
            <person name="Gu W."/>
            <person name="Munk A.C.C."/>
            <person name="Teshima H."/>
            <person name="Xu Y."/>
            <person name="Chain P."/>
            <person name="Tapia R."/>
            <person name="Chen A."/>
            <person name="Krypides N."/>
            <person name="Mavromatis K."/>
            <person name="Markowitz V."/>
            <person name="Szeto E."/>
            <person name="Ivanova N."/>
            <person name="Mikhailova N."/>
            <person name="Ovchinnikova G."/>
            <person name="Pagani I."/>
            <person name="Pati A."/>
            <person name="Goodwin L."/>
            <person name="Peters L."/>
            <person name="Pitluck S."/>
            <person name="Woyke T."/>
            <person name="Pester M."/>
            <person name="Spring S."/>
            <person name="Ollivier B."/>
            <person name="Rattei T."/>
            <person name="Klenk H.-P."/>
            <person name="Wagner M."/>
            <person name="Loy A."/>
        </authorList>
    </citation>
    <scope>NUCLEOTIDE SEQUENCE [LARGE SCALE GENOMIC DNA]</scope>
    <source>
        <strain evidence="3">ATCC BAA-275 / DSM 13257 / NCIMB 13706 / S10</strain>
    </source>
</reference>
<sequence>MSVQTITLLIAGLSLMCFFGTMYGIQTLVKQGRDTGKQLQVAGAVVDTVESVHAVLEPIIPDPVDNVIDTILKVTQTGVHSAQQLYNSGQLPPELRKDQATEYAMNMIKLTGREITPDLKQVIRSTAEAAVFVMKQQGQKPDPVLSISETPSQVLNLELKPVQQSV</sequence>
<organism evidence="2 3">
    <name type="scientific">Desulfosporosinus meridiei (strain ATCC BAA-275 / DSM 13257 / KCTC 12902 / NCIMB 13706 / S10)</name>
    <dbReference type="NCBI Taxonomy" id="768704"/>
    <lineage>
        <taxon>Bacteria</taxon>
        <taxon>Bacillati</taxon>
        <taxon>Bacillota</taxon>
        <taxon>Clostridia</taxon>
        <taxon>Eubacteriales</taxon>
        <taxon>Desulfitobacteriaceae</taxon>
        <taxon>Desulfosporosinus</taxon>
    </lineage>
</organism>
<feature type="transmembrane region" description="Helical" evidence="1">
    <location>
        <begin position="6"/>
        <end position="25"/>
    </location>
</feature>